<gene>
    <name evidence="2" type="ORF">SAMN05192530_10270</name>
</gene>
<keyword evidence="1" id="KW-1133">Transmembrane helix</keyword>
<dbReference type="EMBL" id="FNIT01000002">
    <property type="protein sequence ID" value="SDN82536.1"/>
    <property type="molecule type" value="Genomic_DNA"/>
</dbReference>
<feature type="transmembrane region" description="Helical" evidence="1">
    <location>
        <begin position="118"/>
        <end position="137"/>
    </location>
</feature>
<accession>A0A1H0EJS0</accession>
<evidence type="ECO:0000313" key="3">
    <source>
        <dbReference type="Proteomes" id="UP000198793"/>
    </source>
</evidence>
<keyword evidence="1" id="KW-0472">Membrane</keyword>
<evidence type="ECO:0000256" key="1">
    <source>
        <dbReference type="SAM" id="Phobius"/>
    </source>
</evidence>
<feature type="transmembrane region" description="Helical" evidence="1">
    <location>
        <begin position="234"/>
        <end position="252"/>
    </location>
</feature>
<dbReference type="STRING" id="1166073.SAMN05192530_10270"/>
<feature type="transmembrane region" description="Helical" evidence="1">
    <location>
        <begin position="86"/>
        <end position="106"/>
    </location>
</feature>
<reference evidence="2 3" key="1">
    <citation type="submission" date="2016-10" db="EMBL/GenBank/DDBJ databases">
        <authorList>
            <person name="de Groot N.N."/>
        </authorList>
    </citation>
    <scope>NUCLEOTIDE SEQUENCE [LARGE SCALE GENOMIC DNA]</scope>
    <source>
        <strain evidence="3">L7-484,KACC 16230,DSM 25025</strain>
    </source>
</reference>
<keyword evidence="3" id="KW-1185">Reference proteome</keyword>
<dbReference type="AlphaFoldDB" id="A0A1H0EJS0"/>
<proteinExistence type="predicted"/>
<feature type="transmembrane region" description="Helical" evidence="1">
    <location>
        <begin position="58"/>
        <end position="79"/>
    </location>
</feature>
<sequence length="253" mass="26460">MIQSGHDAPVVGAEGVGVWVWLFAVLLKAHCRAVCLGSWSFLDLHGFAVVWDYSLSRAFVVFGGFLLVVYPLSSLLFLAESFLFGGFTYCFLSRLLASGCVCFSSVPPAGVGFGVVAWVRYAWGGWFLFCLLGLWGVSGRCDGGRALLAFGLRGFAGVRVLVAWVLAGGVRLTGGVLAVVRVGVAWGVGFLEPRGLGAPLPRGLLRVGSLWGALAAGGFVSVLCVRVGGRTVGWAPLCGAVALGCGCVLPRFP</sequence>
<feature type="transmembrane region" description="Helical" evidence="1">
    <location>
        <begin position="203"/>
        <end position="228"/>
    </location>
</feature>
<name>A0A1H0EJS0_9HYPH</name>
<evidence type="ECO:0000313" key="2">
    <source>
        <dbReference type="EMBL" id="SDN82536.1"/>
    </source>
</evidence>
<protein>
    <submittedName>
        <fullName evidence="2">Uncharacterized protein</fullName>
    </submittedName>
</protein>
<organism evidence="2 3">
    <name type="scientific">Aureimonas jatrophae</name>
    <dbReference type="NCBI Taxonomy" id="1166073"/>
    <lineage>
        <taxon>Bacteria</taxon>
        <taxon>Pseudomonadati</taxon>
        <taxon>Pseudomonadota</taxon>
        <taxon>Alphaproteobacteria</taxon>
        <taxon>Hyphomicrobiales</taxon>
        <taxon>Aurantimonadaceae</taxon>
        <taxon>Aureimonas</taxon>
    </lineage>
</organism>
<dbReference type="Proteomes" id="UP000198793">
    <property type="component" value="Unassembled WGS sequence"/>
</dbReference>
<keyword evidence="1" id="KW-0812">Transmembrane</keyword>